<name>A0A7J6Y6L5_TRYCR</name>
<dbReference type="AlphaFoldDB" id="A0A7J6Y6L5"/>
<accession>A0A7J6Y6L5</accession>
<dbReference type="EMBL" id="JABDHM010000027">
    <property type="protein sequence ID" value="KAF5222401.1"/>
    <property type="molecule type" value="Genomic_DNA"/>
</dbReference>
<evidence type="ECO:0000313" key="2">
    <source>
        <dbReference type="Proteomes" id="UP000583944"/>
    </source>
</evidence>
<protein>
    <submittedName>
        <fullName evidence="1">Uncharacterized protein</fullName>
    </submittedName>
</protein>
<dbReference type="Pfam" id="PF11442">
    <property type="entry name" value="DUF2826"/>
    <property type="match status" value="1"/>
</dbReference>
<proteinExistence type="predicted"/>
<reference evidence="1 2" key="1">
    <citation type="journal article" date="2019" name="Genome Biol. Evol.">
        <title>Nanopore Sequencing Significantly Improves Genome Assembly of the Protozoan Parasite Trypanosoma cruzi.</title>
        <authorList>
            <person name="Diaz-Viraque F."/>
            <person name="Pita S."/>
            <person name="Greif G."/>
            <person name="de Souza R.C.M."/>
            <person name="Iraola G."/>
            <person name="Robello C."/>
        </authorList>
    </citation>
    <scope>NUCLEOTIDE SEQUENCE [LARGE SCALE GENOMIC DNA]</scope>
    <source>
        <strain evidence="1 2">Berenice</strain>
    </source>
</reference>
<evidence type="ECO:0000313" key="1">
    <source>
        <dbReference type="EMBL" id="KAF5222401.1"/>
    </source>
</evidence>
<comment type="caution">
    <text evidence="1">The sequence shown here is derived from an EMBL/GenBank/DDBJ whole genome shotgun (WGS) entry which is preliminary data.</text>
</comment>
<dbReference type="VEuPathDB" id="TriTrypDB:BCY84_19327"/>
<sequence>MNLLLPVCVWPLRRRADTKGRMQALRVCVQVPCNSVTANMLRLGDPHIAVVLTNSPGTARIDALSGRIEASFEALQGAGCVDAATTCMECHDCTVSCGWWNIYFSEATERERELLLLLASLLPFVASHADYCLSADHGWCASTSDVVCRHFTAPVKHTSRRMLWLWIWCRACSRHYFARLLFTALRQIDASPPESFAAAPCVVLPAQYPRVVWRLADSQTPLRWDMQGCGMPAAADIVHTCAWPRQATLPSSLGRVAHAIVAPSVHGTQRTPPFSTTLRRTCMTRHPNAACMAALRYVSSGSLASVVFVGSVSGHHEEGLPRASQTNILPAK</sequence>
<dbReference type="Proteomes" id="UP000583944">
    <property type="component" value="Unassembled WGS sequence"/>
</dbReference>
<dbReference type="InterPro" id="IPR021547">
    <property type="entry name" value="DUF2826"/>
</dbReference>
<dbReference type="VEuPathDB" id="TriTrypDB:ECC02_004432"/>
<gene>
    <name evidence="1" type="ORF">ECC02_004432</name>
</gene>
<organism evidence="1 2">
    <name type="scientific">Trypanosoma cruzi</name>
    <dbReference type="NCBI Taxonomy" id="5693"/>
    <lineage>
        <taxon>Eukaryota</taxon>
        <taxon>Discoba</taxon>
        <taxon>Euglenozoa</taxon>
        <taxon>Kinetoplastea</taxon>
        <taxon>Metakinetoplastina</taxon>
        <taxon>Trypanosomatida</taxon>
        <taxon>Trypanosomatidae</taxon>
        <taxon>Trypanosoma</taxon>
        <taxon>Schizotrypanum</taxon>
    </lineage>
</organism>